<name>A0ABX0JHL8_9BACL</name>
<evidence type="ECO:0000259" key="3">
    <source>
        <dbReference type="Pfam" id="PF00171"/>
    </source>
</evidence>
<dbReference type="SUPFAM" id="SSF53720">
    <property type="entry name" value="ALDH-like"/>
    <property type="match status" value="1"/>
</dbReference>
<gene>
    <name evidence="4" type="ORF">G9U52_34805</name>
</gene>
<dbReference type="PANTHER" id="PTHR42991">
    <property type="entry name" value="ALDEHYDE DEHYDROGENASE"/>
    <property type="match status" value="1"/>
</dbReference>
<organism evidence="4 5">
    <name type="scientific">Paenibacillus agricola</name>
    <dbReference type="NCBI Taxonomy" id="2716264"/>
    <lineage>
        <taxon>Bacteria</taxon>
        <taxon>Bacillati</taxon>
        <taxon>Bacillota</taxon>
        <taxon>Bacilli</taxon>
        <taxon>Bacillales</taxon>
        <taxon>Paenibacillaceae</taxon>
        <taxon>Paenibacillus</taxon>
    </lineage>
</organism>
<dbReference type="InterPro" id="IPR016161">
    <property type="entry name" value="Ald_DH/histidinol_DH"/>
</dbReference>
<dbReference type="InterPro" id="IPR016163">
    <property type="entry name" value="Ald_DH_C"/>
</dbReference>
<dbReference type="InterPro" id="IPR051020">
    <property type="entry name" value="ALDH-related_metabolic_enz"/>
</dbReference>
<sequence length="468" mass="50988">MSLLINGKWIETDERISVFNKYNGEEIGQVSVASKEHIRQAVQSSRQAMKEHPLSMEDRYRILSRTSELLLQHRDPMAELIAKEAGKPLAEAKMEVTRAARTFLISAEEAKRISGEMVPLASGELVAKLAFTLRKPIGVVCAISPFNYPINLVAHKVGPAIAAGNAFVLKPATTTPFTAIRLLQLMQEAGLPDGYGHLVTGGGSTVGEWLLQEEGFSFYTFTGSPRVGKHLKEAIGLRPCTLELGSNSATVVHGDADIDYAAERCARTAFNNAGQVCISVQRIMVHKDVKQRFLAKMVEMTKSLLVGDPMNPSTEVGPMISELDAARAEEWIREAVEAGAQLLCGGTRIGTMVQPTVLSDVPFHAKLCVEEAFAPVVVVNSYSSLDEAIAMVNNSKYGLQGGLFTRSLEVMIKCAHEIHVGGLMVNETSAFRSDEMPYGGVKESGIGREGPRYTIQEMTEMKLVVIHK</sequence>
<comment type="caution">
    <text evidence="4">The sequence shown here is derived from an EMBL/GenBank/DDBJ whole genome shotgun (WGS) entry which is preliminary data.</text>
</comment>
<reference evidence="4" key="1">
    <citation type="submission" date="2020-03" db="EMBL/GenBank/DDBJ databases">
        <title>Draft sequencing of Paenibacilllus sp. S3N08.</title>
        <authorList>
            <person name="Kim D.-U."/>
        </authorList>
    </citation>
    <scope>NUCLEOTIDE SEQUENCE</scope>
    <source>
        <strain evidence="4">S3N08</strain>
    </source>
</reference>
<evidence type="ECO:0000313" key="4">
    <source>
        <dbReference type="EMBL" id="NHN34915.1"/>
    </source>
</evidence>
<dbReference type="Pfam" id="PF00171">
    <property type="entry name" value="Aldedh"/>
    <property type="match status" value="1"/>
</dbReference>
<dbReference type="Gene3D" id="3.40.605.10">
    <property type="entry name" value="Aldehyde Dehydrogenase, Chain A, domain 1"/>
    <property type="match status" value="1"/>
</dbReference>
<dbReference type="InterPro" id="IPR015590">
    <property type="entry name" value="Aldehyde_DH_dom"/>
</dbReference>
<accession>A0ABX0JHL8</accession>
<dbReference type="Proteomes" id="UP001165962">
    <property type="component" value="Unassembled WGS sequence"/>
</dbReference>
<dbReference type="PANTHER" id="PTHR42991:SF1">
    <property type="entry name" value="ALDEHYDE DEHYDROGENASE"/>
    <property type="match status" value="1"/>
</dbReference>
<dbReference type="Gene3D" id="3.40.309.10">
    <property type="entry name" value="Aldehyde Dehydrogenase, Chain A, domain 2"/>
    <property type="match status" value="1"/>
</dbReference>
<evidence type="ECO:0000256" key="2">
    <source>
        <dbReference type="ARBA" id="ARBA00023002"/>
    </source>
</evidence>
<comment type="similarity">
    <text evidence="1">Belongs to the aldehyde dehydrogenase family.</text>
</comment>
<protein>
    <submittedName>
        <fullName evidence="4">Aldehyde dehydrogenase family protein</fullName>
    </submittedName>
</protein>
<dbReference type="RefSeq" id="WP_166156764.1">
    <property type="nucleotide sequence ID" value="NZ_JAAOIW010000024.1"/>
</dbReference>
<dbReference type="InterPro" id="IPR016162">
    <property type="entry name" value="Ald_DH_N"/>
</dbReference>
<feature type="domain" description="Aldehyde dehydrogenase" evidence="3">
    <location>
        <begin position="9"/>
        <end position="464"/>
    </location>
</feature>
<evidence type="ECO:0000313" key="5">
    <source>
        <dbReference type="Proteomes" id="UP001165962"/>
    </source>
</evidence>
<keyword evidence="5" id="KW-1185">Reference proteome</keyword>
<keyword evidence="2" id="KW-0560">Oxidoreductase</keyword>
<dbReference type="EMBL" id="JAAOIW010000024">
    <property type="protein sequence ID" value="NHN34915.1"/>
    <property type="molecule type" value="Genomic_DNA"/>
</dbReference>
<evidence type="ECO:0000256" key="1">
    <source>
        <dbReference type="ARBA" id="ARBA00009986"/>
    </source>
</evidence>
<proteinExistence type="inferred from homology"/>